<dbReference type="Pfam" id="PF02469">
    <property type="entry name" value="Fasciclin"/>
    <property type="match status" value="1"/>
</dbReference>
<evidence type="ECO:0000259" key="3">
    <source>
        <dbReference type="PROSITE" id="PS50213"/>
    </source>
</evidence>
<sequence length="198" mass="20217">MNYVKRSILALGAVLFLGVAANHASAQTTPDTTKKTTTTTTTTTTTPAPAQADAANVVQALQSNADYSTAFDLVKTAKLDSTLAVGGPYTIFAPNNNAFSALPAGTLDALKKDPAKLATILKGHVVTGTYDKAGLIKALSAGKGKATINTLDGQTLTLSITTDKKLQLTNAAGKNAQVVLFDLKGGTGVVNGLNAVLQ</sequence>
<dbReference type="PROSITE" id="PS50213">
    <property type="entry name" value="FAS1"/>
    <property type="match status" value="1"/>
</dbReference>
<dbReference type="PANTHER" id="PTHR10900">
    <property type="entry name" value="PERIOSTIN-RELATED"/>
    <property type="match status" value="1"/>
</dbReference>
<dbReference type="SUPFAM" id="SSF82153">
    <property type="entry name" value="FAS1 domain"/>
    <property type="match status" value="1"/>
</dbReference>
<accession>A0A372NQ12</accession>
<keyword evidence="2" id="KW-0732">Signal</keyword>
<reference evidence="4 5" key="1">
    <citation type="submission" date="2018-08" db="EMBL/GenBank/DDBJ databases">
        <title>Mucilaginibacter sp. MYSH2.</title>
        <authorList>
            <person name="Seo T."/>
        </authorList>
    </citation>
    <scope>NUCLEOTIDE SEQUENCE [LARGE SCALE GENOMIC DNA]</scope>
    <source>
        <strain evidence="4 5">MYSH2</strain>
    </source>
</reference>
<protein>
    <submittedName>
        <fullName evidence="4">Fasciclin domain-containing protein</fullName>
    </submittedName>
</protein>
<dbReference type="PANTHER" id="PTHR10900:SF77">
    <property type="entry name" value="FI19380P1"/>
    <property type="match status" value="1"/>
</dbReference>
<proteinExistence type="predicted"/>
<feature type="signal peptide" evidence="2">
    <location>
        <begin position="1"/>
        <end position="26"/>
    </location>
</feature>
<gene>
    <name evidence="4" type="ORF">D0C36_17420</name>
</gene>
<name>A0A372NQ12_9SPHI</name>
<dbReference type="InterPro" id="IPR000782">
    <property type="entry name" value="FAS1_domain"/>
</dbReference>
<feature type="chain" id="PRO_5016795712" evidence="2">
    <location>
        <begin position="27"/>
        <end position="198"/>
    </location>
</feature>
<keyword evidence="5" id="KW-1185">Reference proteome</keyword>
<evidence type="ECO:0000256" key="1">
    <source>
        <dbReference type="SAM" id="MobiDB-lite"/>
    </source>
</evidence>
<evidence type="ECO:0000313" key="4">
    <source>
        <dbReference type="EMBL" id="RFZ90740.1"/>
    </source>
</evidence>
<evidence type="ECO:0000313" key="5">
    <source>
        <dbReference type="Proteomes" id="UP000264217"/>
    </source>
</evidence>
<dbReference type="EMBL" id="QWDC01000003">
    <property type="protein sequence ID" value="RFZ90740.1"/>
    <property type="molecule type" value="Genomic_DNA"/>
</dbReference>
<dbReference type="Gene3D" id="2.30.180.10">
    <property type="entry name" value="FAS1 domain"/>
    <property type="match status" value="1"/>
</dbReference>
<feature type="domain" description="FAS1" evidence="3">
    <location>
        <begin position="54"/>
        <end position="197"/>
    </location>
</feature>
<dbReference type="InterPro" id="IPR050904">
    <property type="entry name" value="Adhesion/Biosynth-related"/>
</dbReference>
<dbReference type="AlphaFoldDB" id="A0A372NQ12"/>
<dbReference type="OrthoDB" id="1144324at2"/>
<evidence type="ECO:0000256" key="2">
    <source>
        <dbReference type="SAM" id="SignalP"/>
    </source>
</evidence>
<dbReference type="Proteomes" id="UP000264217">
    <property type="component" value="Unassembled WGS sequence"/>
</dbReference>
<organism evidence="4 5">
    <name type="scientific">Mucilaginibacter conchicola</name>
    <dbReference type="NCBI Taxonomy" id="2303333"/>
    <lineage>
        <taxon>Bacteria</taxon>
        <taxon>Pseudomonadati</taxon>
        <taxon>Bacteroidota</taxon>
        <taxon>Sphingobacteriia</taxon>
        <taxon>Sphingobacteriales</taxon>
        <taxon>Sphingobacteriaceae</taxon>
        <taxon>Mucilaginibacter</taxon>
    </lineage>
</organism>
<comment type="caution">
    <text evidence="4">The sequence shown here is derived from an EMBL/GenBank/DDBJ whole genome shotgun (WGS) entry which is preliminary data.</text>
</comment>
<dbReference type="SMART" id="SM00554">
    <property type="entry name" value="FAS1"/>
    <property type="match status" value="1"/>
</dbReference>
<feature type="region of interest" description="Disordered" evidence="1">
    <location>
        <begin position="26"/>
        <end position="47"/>
    </location>
</feature>
<dbReference type="InterPro" id="IPR036378">
    <property type="entry name" value="FAS1_dom_sf"/>
</dbReference>
<dbReference type="RefSeq" id="WP_117392945.1">
    <property type="nucleotide sequence ID" value="NZ_QWDC01000003.1"/>
</dbReference>